<protein>
    <submittedName>
        <fullName evidence="1">Uncharacterized protein</fullName>
    </submittedName>
</protein>
<dbReference type="EMBL" id="BGPR01015816">
    <property type="protein sequence ID" value="GBN70746.1"/>
    <property type="molecule type" value="Genomic_DNA"/>
</dbReference>
<reference evidence="1 2" key="1">
    <citation type="journal article" date="2019" name="Sci. Rep.">
        <title>Orb-weaving spider Araneus ventricosus genome elucidates the spidroin gene catalogue.</title>
        <authorList>
            <person name="Kono N."/>
            <person name="Nakamura H."/>
            <person name="Ohtoshi R."/>
            <person name="Moran D.A.P."/>
            <person name="Shinohara A."/>
            <person name="Yoshida Y."/>
            <person name="Fujiwara M."/>
            <person name="Mori M."/>
            <person name="Tomita M."/>
            <person name="Arakawa K."/>
        </authorList>
    </citation>
    <scope>NUCLEOTIDE SEQUENCE [LARGE SCALE GENOMIC DNA]</scope>
</reference>
<name>A0A4Y2R5M2_ARAVE</name>
<evidence type="ECO:0000313" key="1">
    <source>
        <dbReference type="EMBL" id="GBN70746.1"/>
    </source>
</evidence>
<dbReference type="Proteomes" id="UP000499080">
    <property type="component" value="Unassembled WGS sequence"/>
</dbReference>
<dbReference type="AlphaFoldDB" id="A0A4Y2R5M2"/>
<organism evidence="1 2">
    <name type="scientific">Araneus ventricosus</name>
    <name type="common">Orbweaver spider</name>
    <name type="synonym">Epeira ventricosa</name>
    <dbReference type="NCBI Taxonomy" id="182803"/>
    <lineage>
        <taxon>Eukaryota</taxon>
        <taxon>Metazoa</taxon>
        <taxon>Ecdysozoa</taxon>
        <taxon>Arthropoda</taxon>
        <taxon>Chelicerata</taxon>
        <taxon>Arachnida</taxon>
        <taxon>Araneae</taxon>
        <taxon>Araneomorphae</taxon>
        <taxon>Entelegynae</taxon>
        <taxon>Araneoidea</taxon>
        <taxon>Araneidae</taxon>
        <taxon>Araneus</taxon>
    </lineage>
</organism>
<comment type="caution">
    <text evidence="1">The sequence shown here is derived from an EMBL/GenBank/DDBJ whole genome shotgun (WGS) entry which is preliminary data.</text>
</comment>
<proteinExistence type="predicted"/>
<gene>
    <name evidence="1" type="ORF">AVEN_42424_1</name>
</gene>
<evidence type="ECO:0000313" key="2">
    <source>
        <dbReference type="Proteomes" id="UP000499080"/>
    </source>
</evidence>
<sequence length="133" mass="14764">MELTIVNIIYWILFRYTHTTWNFFVLANFLGALNLQLGSISFLAIVDACCIFGELEHQKPKCANLAENARCAYKGAKMLCAELASCSIIFKEVGHAKASKNNIGAWGQAGAQADFPFCVLFMEETAFQRTVLS</sequence>
<accession>A0A4Y2R5M2</accession>
<keyword evidence="2" id="KW-1185">Reference proteome</keyword>